<dbReference type="AlphaFoldDB" id="A0A2G2WRA1"/>
<dbReference type="EMBL" id="MLFT02000005">
    <property type="protein sequence ID" value="PHT47764.1"/>
    <property type="molecule type" value="Genomic_DNA"/>
</dbReference>
<name>A0A2G2WRA1_CAPBA</name>
<evidence type="ECO:0000313" key="2">
    <source>
        <dbReference type="Proteomes" id="UP000224567"/>
    </source>
</evidence>
<sequence>MVEIKHKPGRAELYLDTHKKEDGSHDNKVAKEICEYENGGKECPFLVVYEEMCRKKNNNGTRGDWVEPRARIVYEEFKRNIEELVKKHMPQVFHEEEDKESDDN</sequence>
<comment type="caution">
    <text evidence="1">The sequence shown here is derived from an EMBL/GenBank/DDBJ whole genome shotgun (WGS) entry which is preliminary data.</text>
</comment>
<keyword evidence="2" id="KW-1185">Reference proteome</keyword>
<dbReference type="OrthoDB" id="1306266at2759"/>
<gene>
    <name evidence="1" type="ORF">CQW23_11972</name>
</gene>
<evidence type="ECO:0000313" key="1">
    <source>
        <dbReference type="EMBL" id="PHT47764.1"/>
    </source>
</evidence>
<organism evidence="1 2">
    <name type="scientific">Capsicum baccatum</name>
    <name type="common">Peruvian pepper</name>
    <dbReference type="NCBI Taxonomy" id="33114"/>
    <lineage>
        <taxon>Eukaryota</taxon>
        <taxon>Viridiplantae</taxon>
        <taxon>Streptophyta</taxon>
        <taxon>Embryophyta</taxon>
        <taxon>Tracheophyta</taxon>
        <taxon>Spermatophyta</taxon>
        <taxon>Magnoliopsida</taxon>
        <taxon>eudicotyledons</taxon>
        <taxon>Gunneridae</taxon>
        <taxon>Pentapetalae</taxon>
        <taxon>asterids</taxon>
        <taxon>lamiids</taxon>
        <taxon>Solanales</taxon>
        <taxon>Solanaceae</taxon>
        <taxon>Solanoideae</taxon>
        <taxon>Capsiceae</taxon>
        <taxon>Capsicum</taxon>
    </lineage>
</organism>
<dbReference type="Proteomes" id="UP000224567">
    <property type="component" value="Unassembled WGS sequence"/>
</dbReference>
<protein>
    <submittedName>
        <fullName evidence="1">Uncharacterized protein</fullName>
    </submittedName>
</protein>
<reference evidence="2" key="2">
    <citation type="journal article" date="2017" name="J. Anim. Genet.">
        <title>Multiple reference genome sequences of hot pepper reveal the massive evolution of plant disease resistance genes by retroduplication.</title>
        <authorList>
            <person name="Kim S."/>
            <person name="Park J."/>
            <person name="Yeom S.-I."/>
            <person name="Kim Y.-M."/>
            <person name="Seo E."/>
            <person name="Kim K.-T."/>
            <person name="Kim M.-S."/>
            <person name="Lee J.M."/>
            <person name="Cheong K."/>
            <person name="Shin H.-S."/>
            <person name="Kim S.-B."/>
            <person name="Han K."/>
            <person name="Lee J."/>
            <person name="Park M."/>
            <person name="Lee H.-A."/>
            <person name="Lee H.-Y."/>
            <person name="Lee Y."/>
            <person name="Oh S."/>
            <person name="Lee J.H."/>
            <person name="Choi E."/>
            <person name="Choi E."/>
            <person name="Lee S.E."/>
            <person name="Jeon J."/>
            <person name="Kim H."/>
            <person name="Choi G."/>
            <person name="Song H."/>
            <person name="Lee J."/>
            <person name="Lee S.-C."/>
            <person name="Kwon J.-K."/>
            <person name="Lee H.-Y."/>
            <person name="Koo N."/>
            <person name="Hong Y."/>
            <person name="Kim R.W."/>
            <person name="Kang W.-H."/>
            <person name="Huh J.H."/>
            <person name="Kang B.-C."/>
            <person name="Yang T.-J."/>
            <person name="Lee Y.-H."/>
            <person name="Bennetzen J.L."/>
            <person name="Choi D."/>
        </authorList>
    </citation>
    <scope>NUCLEOTIDE SEQUENCE [LARGE SCALE GENOMIC DNA]</scope>
    <source>
        <strain evidence="2">cv. PBC81</strain>
    </source>
</reference>
<reference evidence="1 2" key="1">
    <citation type="journal article" date="2017" name="Genome Biol.">
        <title>New reference genome sequences of hot pepper reveal the massive evolution of plant disease-resistance genes by retroduplication.</title>
        <authorList>
            <person name="Kim S."/>
            <person name="Park J."/>
            <person name="Yeom S.I."/>
            <person name="Kim Y.M."/>
            <person name="Seo E."/>
            <person name="Kim K.T."/>
            <person name="Kim M.S."/>
            <person name="Lee J.M."/>
            <person name="Cheong K."/>
            <person name="Shin H.S."/>
            <person name="Kim S.B."/>
            <person name="Han K."/>
            <person name="Lee J."/>
            <person name="Park M."/>
            <person name="Lee H.A."/>
            <person name="Lee H.Y."/>
            <person name="Lee Y."/>
            <person name="Oh S."/>
            <person name="Lee J.H."/>
            <person name="Choi E."/>
            <person name="Choi E."/>
            <person name="Lee S.E."/>
            <person name="Jeon J."/>
            <person name="Kim H."/>
            <person name="Choi G."/>
            <person name="Song H."/>
            <person name="Lee J."/>
            <person name="Lee S.C."/>
            <person name="Kwon J.K."/>
            <person name="Lee H.Y."/>
            <person name="Koo N."/>
            <person name="Hong Y."/>
            <person name="Kim R.W."/>
            <person name="Kang W.H."/>
            <person name="Huh J.H."/>
            <person name="Kang B.C."/>
            <person name="Yang T.J."/>
            <person name="Lee Y.H."/>
            <person name="Bennetzen J.L."/>
            <person name="Choi D."/>
        </authorList>
    </citation>
    <scope>NUCLEOTIDE SEQUENCE [LARGE SCALE GENOMIC DNA]</scope>
    <source>
        <strain evidence="2">cv. PBC81</strain>
    </source>
</reference>
<accession>A0A2G2WRA1</accession>
<proteinExistence type="predicted"/>